<dbReference type="RefSeq" id="XP_024776969.1">
    <property type="nucleotide sequence ID" value="XM_024914393.1"/>
</dbReference>
<evidence type="ECO:0000256" key="2">
    <source>
        <dbReference type="SAM" id="Phobius"/>
    </source>
</evidence>
<protein>
    <submittedName>
        <fullName evidence="3">Uncharacterized protein</fullName>
    </submittedName>
</protein>
<keyword evidence="2" id="KW-0472">Membrane</keyword>
<feature type="compositionally biased region" description="Basic residues" evidence="1">
    <location>
        <begin position="92"/>
        <end position="106"/>
    </location>
</feature>
<dbReference type="GeneID" id="36622959"/>
<gene>
    <name evidence="3" type="ORF">M431DRAFT_337045</name>
</gene>
<evidence type="ECO:0000256" key="1">
    <source>
        <dbReference type="SAM" id="MobiDB-lite"/>
    </source>
</evidence>
<keyword evidence="2" id="KW-1133">Transmembrane helix</keyword>
<dbReference type="Proteomes" id="UP000241690">
    <property type="component" value="Unassembled WGS sequence"/>
</dbReference>
<feature type="transmembrane region" description="Helical" evidence="2">
    <location>
        <begin position="21"/>
        <end position="40"/>
    </location>
</feature>
<dbReference type="AlphaFoldDB" id="A0A2T4AJT4"/>
<evidence type="ECO:0000313" key="3">
    <source>
        <dbReference type="EMBL" id="PTB57292.1"/>
    </source>
</evidence>
<sequence length="147" mass="16930">MPRTNARMYQFAQCLPEPRRDAFYFISFIILTTSFFIIRMKPVTCFVEPCSSCSHSPDISSLVHIIWLVCPVGWSSRRMYLVGVPECQGQKGGRRANQKQREKRPRNKEEGTRKKDCKNKGCQGVMPRADLTATFNIIWQHPEIGSC</sequence>
<proteinExistence type="predicted"/>
<organism evidence="3 4">
    <name type="scientific">Trichoderma harzianum CBS 226.95</name>
    <dbReference type="NCBI Taxonomy" id="983964"/>
    <lineage>
        <taxon>Eukaryota</taxon>
        <taxon>Fungi</taxon>
        <taxon>Dikarya</taxon>
        <taxon>Ascomycota</taxon>
        <taxon>Pezizomycotina</taxon>
        <taxon>Sordariomycetes</taxon>
        <taxon>Hypocreomycetidae</taxon>
        <taxon>Hypocreales</taxon>
        <taxon>Hypocreaceae</taxon>
        <taxon>Trichoderma</taxon>
    </lineage>
</organism>
<feature type="region of interest" description="Disordered" evidence="1">
    <location>
        <begin position="89"/>
        <end position="121"/>
    </location>
</feature>
<keyword evidence="4" id="KW-1185">Reference proteome</keyword>
<keyword evidence="2" id="KW-0812">Transmembrane</keyword>
<evidence type="ECO:0000313" key="4">
    <source>
        <dbReference type="Proteomes" id="UP000241690"/>
    </source>
</evidence>
<reference evidence="3 4" key="1">
    <citation type="submission" date="2016-07" db="EMBL/GenBank/DDBJ databases">
        <title>Multiple horizontal gene transfer events from other fungi enriched the ability of initially mycotrophic Trichoderma (Ascomycota) to feed on dead plant biomass.</title>
        <authorList>
            <consortium name="DOE Joint Genome Institute"/>
            <person name="Aerts A."/>
            <person name="Atanasova L."/>
            <person name="Chenthamara K."/>
            <person name="Zhang J."/>
            <person name="Grujic M."/>
            <person name="Henrissat B."/>
            <person name="Kuo A."/>
            <person name="Salamov A."/>
            <person name="Lipzen A."/>
            <person name="Labutti K."/>
            <person name="Barry K."/>
            <person name="Miao Y."/>
            <person name="Rahimi M.J."/>
            <person name="Shen Q."/>
            <person name="Grigoriev I.V."/>
            <person name="Kubicek C.P."/>
            <person name="Druzhinina I.S."/>
        </authorList>
    </citation>
    <scope>NUCLEOTIDE SEQUENCE [LARGE SCALE GENOMIC DNA]</scope>
    <source>
        <strain evidence="3 4">CBS 226.95</strain>
    </source>
</reference>
<accession>A0A2T4AJT4</accession>
<dbReference type="EMBL" id="KZ679677">
    <property type="protein sequence ID" value="PTB57292.1"/>
    <property type="molecule type" value="Genomic_DNA"/>
</dbReference>
<name>A0A2T4AJT4_TRIHA</name>